<organism evidence="1 2">
    <name type="scientific">Nocardia donostiensis</name>
    <dbReference type="NCBI Taxonomy" id="1538463"/>
    <lineage>
        <taxon>Bacteria</taxon>
        <taxon>Bacillati</taxon>
        <taxon>Actinomycetota</taxon>
        <taxon>Actinomycetes</taxon>
        <taxon>Mycobacteriales</taxon>
        <taxon>Nocardiaceae</taxon>
        <taxon>Nocardia</taxon>
    </lineage>
</organism>
<comment type="caution">
    <text evidence="1">The sequence shown here is derived from an EMBL/GenBank/DDBJ whole genome shotgun (WGS) entry which is preliminary data.</text>
</comment>
<name>A0A1W0B9X3_9NOCA</name>
<reference evidence="1 2" key="1">
    <citation type="journal article" date="2016" name="Antonie Van Leeuwenhoek">
        <title>Nocardia donostiensis sp. nov., isolated from human respiratory specimens.</title>
        <authorList>
            <person name="Ercibengoa M."/>
            <person name="Bell M."/>
            <person name="Marimon J.M."/>
            <person name="Humrighouse B."/>
            <person name="Klenk H.P."/>
            <person name="Potter G."/>
            <person name="Perez-Trallero E."/>
        </authorList>
    </citation>
    <scope>NUCLEOTIDE SEQUENCE [LARGE SCALE GENOMIC DNA]</scope>
    <source>
        <strain evidence="1 2">X1655</strain>
    </source>
</reference>
<dbReference type="AlphaFoldDB" id="A0A1W0B9X3"/>
<accession>A0A1W0B9X3</accession>
<protein>
    <recommendedName>
        <fullName evidence="3">Methyltransferase domain-containing protein</fullName>
    </recommendedName>
</protein>
<dbReference type="Gene3D" id="3.40.50.150">
    <property type="entry name" value="Vaccinia Virus protein VP39"/>
    <property type="match status" value="1"/>
</dbReference>
<dbReference type="EMBL" id="MUMY01000004">
    <property type="protein sequence ID" value="ONM49585.1"/>
    <property type="molecule type" value="Genomic_DNA"/>
</dbReference>
<evidence type="ECO:0000313" key="1">
    <source>
        <dbReference type="EMBL" id="ONM49585.1"/>
    </source>
</evidence>
<dbReference type="InterPro" id="IPR029063">
    <property type="entry name" value="SAM-dependent_MTases_sf"/>
</dbReference>
<dbReference type="CDD" id="cd02440">
    <property type="entry name" value="AdoMet_MTases"/>
    <property type="match status" value="1"/>
</dbReference>
<proteinExistence type="predicted"/>
<evidence type="ECO:0008006" key="3">
    <source>
        <dbReference type="Google" id="ProtNLM"/>
    </source>
</evidence>
<keyword evidence="2" id="KW-1185">Reference proteome</keyword>
<dbReference type="SUPFAM" id="SSF53335">
    <property type="entry name" value="S-adenosyl-L-methionine-dependent methyltransferases"/>
    <property type="match status" value="1"/>
</dbReference>
<sequence>MSGDILDAWSMFRALQRHKVDDLNHIDRLLADHGSPDTPPILLDLCSGIGRTVPLALQHGWNVVCIDADEAALATTQQIAPTRITCHIADLAAPGIATLPTCRGILCAHNAANEVGTLQPLFEIAADTLHDDGWFYLDLLTDTYPRPFELEHVLRIESTDPGVWLLDTAMVPLAENRHRLHLIATHYDLNGRQINQTHHALIRVVFPHEVVVGYGRKYGLHLHEKSGNHYVFRRRRPSSKKGG</sequence>
<evidence type="ECO:0000313" key="2">
    <source>
        <dbReference type="Proteomes" id="UP000188836"/>
    </source>
</evidence>
<dbReference type="Proteomes" id="UP000188836">
    <property type="component" value="Unassembled WGS sequence"/>
</dbReference>
<gene>
    <name evidence="1" type="ORF">B0T46_07000</name>
</gene>